<evidence type="ECO:0000256" key="6">
    <source>
        <dbReference type="ARBA" id="ARBA00022556"/>
    </source>
</evidence>
<dbReference type="EMBL" id="CP003746">
    <property type="protein sequence ID" value="AFU97516.1"/>
    <property type="molecule type" value="Genomic_DNA"/>
</dbReference>
<dbReference type="HOGENOM" id="CLU_038816_2_0_6"/>
<dbReference type="HAMAP" id="MF_00409">
    <property type="entry name" value="LpxK"/>
    <property type="match status" value="1"/>
</dbReference>
<protein>
    <recommendedName>
        <fullName evidence="4 13">Tetraacyldisaccharide 4'-kinase</fullName>
        <ecNumber evidence="3 13">2.7.1.130</ecNumber>
    </recommendedName>
    <alternativeName>
        <fullName evidence="12 13">Lipid A 4'-kinase</fullName>
    </alternativeName>
</protein>
<evidence type="ECO:0000256" key="3">
    <source>
        <dbReference type="ARBA" id="ARBA00012071"/>
    </source>
</evidence>
<dbReference type="PANTHER" id="PTHR42724:SF1">
    <property type="entry name" value="TETRAACYLDISACCHARIDE 4'-KINASE, MITOCHONDRIAL-RELATED"/>
    <property type="match status" value="1"/>
</dbReference>
<keyword evidence="5 13" id="KW-0444">Lipid biosynthesis</keyword>
<comment type="catalytic activity">
    <reaction evidence="13">
        <text>a lipid A disaccharide + ATP = a lipid IVA + ADP + H(+)</text>
        <dbReference type="Rhea" id="RHEA:67840"/>
        <dbReference type="ChEBI" id="CHEBI:15378"/>
        <dbReference type="ChEBI" id="CHEBI:30616"/>
        <dbReference type="ChEBI" id="CHEBI:176343"/>
        <dbReference type="ChEBI" id="CHEBI:176425"/>
        <dbReference type="ChEBI" id="CHEBI:456216"/>
        <dbReference type="EC" id="2.7.1.130"/>
    </reaction>
</comment>
<evidence type="ECO:0000313" key="14">
    <source>
        <dbReference type="EMBL" id="AFU97516.1"/>
    </source>
</evidence>
<keyword evidence="9 13" id="KW-0418">Kinase</keyword>
<evidence type="ECO:0000256" key="2">
    <source>
        <dbReference type="ARBA" id="ARBA00004870"/>
    </source>
</evidence>
<dbReference type="GO" id="GO:0005524">
    <property type="term" value="F:ATP binding"/>
    <property type="evidence" value="ECO:0007669"/>
    <property type="project" value="UniProtKB-UniRule"/>
</dbReference>
<dbReference type="GO" id="GO:0009244">
    <property type="term" value="P:lipopolysaccharide core region biosynthetic process"/>
    <property type="evidence" value="ECO:0007669"/>
    <property type="project" value="TreeGrafter"/>
</dbReference>
<keyword evidence="8 13" id="KW-0547">Nucleotide-binding</keyword>
<evidence type="ECO:0000256" key="5">
    <source>
        <dbReference type="ARBA" id="ARBA00022516"/>
    </source>
</evidence>
<keyword evidence="6 13" id="KW-0441">Lipid A biosynthesis</keyword>
<feature type="binding site" evidence="13">
    <location>
        <begin position="59"/>
        <end position="66"/>
    </location>
    <ligand>
        <name>ATP</name>
        <dbReference type="ChEBI" id="CHEBI:30616"/>
    </ligand>
</feature>
<dbReference type="KEGG" id="saga:M5M_01445"/>
<dbReference type="InterPro" id="IPR003758">
    <property type="entry name" value="LpxK"/>
</dbReference>
<dbReference type="RefSeq" id="WP_015045689.1">
    <property type="nucleotide sequence ID" value="NC_018868.3"/>
</dbReference>
<dbReference type="GO" id="GO:0009245">
    <property type="term" value="P:lipid A biosynthetic process"/>
    <property type="evidence" value="ECO:0007669"/>
    <property type="project" value="UniProtKB-UniRule"/>
</dbReference>
<accession>K4KEZ6</accession>
<organism evidence="14 15">
    <name type="scientific">Simiduia agarivorans (strain DSM 21679 / JCM 13881 / BCRC 17597 / SA1)</name>
    <dbReference type="NCBI Taxonomy" id="1117647"/>
    <lineage>
        <taxon>Bacteria</taxon>
        <taxon>Pseudomonadati</taxon>
        <taxon>Pseudomonadota</taxon>
        <taxon>Gammaproteobacteria</taxon>
        <taxon>Cellvibrionales</taxon>
        <taxon>Cellvibrionaceae</taxon>
        <taxon>Simiduia</taxon>
    </lineage>
</organism>
<dbReference type="InterPro" id="IPR027417">
    <property type="entry name" value="P-loop_NTPase"/>
</dbReference>
<dbReference type="SUPFAM" id="SSF52540">
    <property type="entry name" value="P-loop containing nucleoside triphosphate hydrolases"/>
    <property type="match status" value="1"/>
</dbReference>
<keyword evidence="11 13" id="KW-0443">Lipid metabolism</keyword>
<dbReference type="EC" id="2.7.1.130" evidence="3 13"/>
<comment type="similarity">
    <text evidence="13">Belongs to the LpxK family.</text>
</comment>
<evidence type="ECO:0000256" key="12">
    <source>
        <dbReference type="ARBA" id="ARBA00029757"/>
    </source>
</evidence>
<dbReference type="Pfam" id="PF02606">
    <property type="entry name" value="LpxK"/>
    <property type="match status" value="1"/>
</dbReference>
<evidence type="ECO:0000256" key="8">
    <source>
        <dbReference type="ARBA" id="ARBA00022741"/>
    </source>
</evidence>
<dbReference type="NCBIfam" id="TIGR00682">
    <property type="entry name" value="lpxK"/>
    <property type="match status" value="1"/>
</dbReference>
<dbReference type="GO" id="GO:0005886">
    <property type="term" value="C:plasma membrane"/>
    <property type="evidence" value="ECO:0007669"/>
    <property type="project" value="TreeGrafter"/>
</dbReference>
<keyword evidence="10 13" id="KW-0067">ATP-binding</keyword>
<dbReference type="GO" id="GO:0009029">
    <property type="term" value="F:lipid-A 4'-kinase activity"/>
    <property type="evidence" value="ECO:0007669"/>
    <property type="project" value="UniProtKB-UniRule"/>
</dbReference>
<evidence type="ECO:0000256" key="1">
    <source>
        <dbReference type="ARBA" id="ARBA00002274"/>
    </source>
</evidence>
<evidence type="ECO:0000256" key="9">
    <source>
        <dbReference type="ARBA" id="ARBA00022777"/>
    </source>
</evidence>
<dbReference type="PANTHER" id="PTHR42724">
    <property type="entry name" value="TETRAACYLDISACCHARIDE 4'-KINASE"/>
    <property type="match status" value="1"/>
</dbReference>
<keyword evidence="15" id="KW-1185">Reference proteome</keyword>
<dbReference type="STRING" id="1117647.M5M_01445"/>
<gene>
    <name evidence="13" type="primary">lpxK</name>
    <name evidence="14" type="ordered locus">M5M_01445</name>
</gene>
<dbReference type="Proteomes" id="UP000000466">
    <property type="component" value="Chromosome"/>
</dbReference>
<evidence type="ECO:0000256" key="13">
    <source>
        <dbReference type="HAMAP-Rule" id="MF_00409"/>
    </source>
</evidence>
<evidence type="ECO:0000256" key="4">
    <source>
        <dbReference type="ARBA" id="ARBA00016436"/>
    </source>
</evidence>
<evidence type="ECO:0000256" key="7">
    <source>
        <dbReference type="ARBA" id="ARBA00022679"/>
    </source>
</evidence>
<evidence type="ECO:0000256" key="10">
    <source>
        <dbReference type="ARBA" id="ARBA00022840"/>
    </source>
</evidence>
<sequence length="336" mass="36970">MRAFAEAGWYGKDKRWWLLWPLLAPLTLLFIALARVSKWRTQAHSKPLAKPVLVVGNITVGGTGKTPLMVSLVKGLQARGWNPGIVSRGYGARPDAFPYRVTLDSPVFEAGDEPLMLARATGVPLVIDPDRRRAAVQLCEETRCDVILSDDGLQHYRLWRDAEICVLDAGRGIGNGWRLPFGPLRESARRLSQVDWVVLNGTPAQDLTGVKDRAPLQSMQVVPTALVNLATGETRSLSALAEGQWQAICGIGNPGRFFDSLGALDCRFHAEVFADHHAFAPADFSGLNPALPVVMTEKDAVKCRAFAKAHWWYLAIEAQVDSAWLDAVSDRLRNAR</sequence>
<dbReference type="eggNOG" id="COG1663">
    <property type="taxonomic scope" value="Bacteria"/>
</dbReference>
<proteinExistence type="inferred from homology"/>
<dbReference type="UniPathway" id="UPA00359">
    <property type="reaction ID" value="UER00482"/>
</dbReference>
<dbReference type="OrthoDB" id="9766423at2"/>
<keyword evidence="7 13" id="KW-0808">Transferase</keyword>
<name>K4KEZ6_SIMAS</name>
<comment type="function">
    <text evidence="1 13">Transfers the gamma-phosphate of ATP to the 4'-position of a tetraacyldisaccharide 1-phosphate intermediate (termed DS-1-P) to form tetraacyldisaccharide 1,4'-bis-phosphate (lipid IVA).</text>
</comment>
<evidence type="ECO:0000256" key="11">
    <source>
        <dbReference type="ARBA" id="ARBA00023098"/>
    </source>
</evidence>
<comment type="pathway">
    <text evidence="2 13">Glycolipid biosynthesis; lipid IV(A) biosynthesis; lipid IV(A) from (3R)-3-hydroxytetradecanoyl-[acyl-carrier-protein] and UDP-N-acetyl-alpha-D-glucosamine: step 6/6.</text>
</comment>
<evidence type="ECO:0000313" key="15">
    <source>
        <dbReference type="Proteomes" id="UP000000466"/>
    </source>
</evidence>
<reference evidence="14 15" key="1">
    <citation type="journal article" date="2013" name="Genome Announc.">
        <title>Complete genome sequence of Simiduia agarivorans SA1(T), a marine bacterium able to degrade a variety of polysaccharides.</title>
        <authorList>
            <person name="Lin S.Y."/>
            <person name="Shieh W.Y."/>
            <person name="Chen J.S."/>
            <person name="Tang S.L."/>
        </authorList>
    </citation>
    <scope>NUCLEOTIDE SEQUENCE [LARGE SCALE GENOMIC DNA]</scope>
    <source>
        <strain evidence="15">DSM 21679 / JCM 13881 / BCRC 17597 / SA1</strain>
    </source>
</reference>
<dbReference type="AlphaFoldDB" id="K4KEZ6"/>